<dbReference type="SUPFAM" id="SSF51735">
    <property type="entry name" value="NAD(P)-binding Rossmann-fold domains"/>
    <property type="match status" value="1"/>
</dbReference>
<dbReference type="Gene3D" id="3.90.180.10">
    <property type="entry name" value="Medium-chain alcohol dehydrogenases, catalytic domain"/>
    <property type="match status" value="2"/>
</dbReference>
<accession>A0A6G1IUZ6</accession>
<keyword evidence="2" id="KW-1185">Reference proteome</keyword>
<dbReference type="EMBL" id="MU005589">
    <property type="protein sequence ID" value="KAF2681938.1"/>
    <property type="molecule type" value="Genomic_DNA"/>
</dbReference>
<dbReference type="OrthoDB" id="809632at2759"/>
<dbReference type="PANTHER" id="PTHR43677:SF11">
    <property type="entry name" value="ZINC-CONTAINING ALCOHOL DEHYDROGENASE"/>
    <property type="match status" value="1"/>
</dbReference>
<dbReference type="InterPro" id="IPR011032">
    <property type="entry name" value="GroES-like_sf"/>
</dbReference>
<dbReference type="SUPFAM" id="SSF50129">
    <property type="entry name" value="GroES-like"/>
    <property type="match status" value="1"/>
</dbReference>
<organism evidence="1 2">
    <name type="scientific">Lentithecium fluviatile CBS 122367</name>
    <dbReference type="NCBI Taxonomy" id="1168545"/>
    <lineage>
        <taxon>Eukaryota</taxon>
        <taxon>Fungi</taxon>
        <taxon>Dikarya</taxon>
        <taxon>Ascomycota</taxon>
        <taxon>Pezizomycotina</taxon>
        <taxon>Dothideomycetes</taxon>
        <taxon>Pleosporomycetidae</taxon>
        <taxon>Pleosporales</taxon>
        <taxon>Massarineae</taxon>
        <taxon>Lentitheciaceae</taxon>
        <taxon>Lentithecium</taxon>
    </lineage>
</organism>
<dbReference type="InterPro" id="IPR036291">
    <property type="entry name" value="NAD(P)-bd_dom_sf"/>
</dbReference>
<dbReference type="InterPro" id="IPR051397">
    <property type="entry name" value="Zn-ADH-like_protein"/>
</dbReference>
<name>A0A6G1IUZ6_9PLEO</name>
<evidence type="ECO:0000313" key="1">
    <source>
        <dbReference type="EMBL" id="KAF2681938.1"/>
    </source>
</evidence>
<dbReference type="Gene3D" id="3.40.50.720">
    <property type="entry name" value="NAD(P)-binding Rossmann-like Domain"/>
    <property type="match status" value="1"/>
</dbReference>
<sequence>MVYAAVVNTWGAAPTYTNITLDPPSPSQLRIKVLATGVHTLVRSRAAGKHYSVAGGQPPHIPGIDGVGQVIETGQLVYFNALKSATGSLAEEIVVEKRDVFPLAENADPDKVAVLANPALSSWMALAARAGIRRGEGFKVAIIGATGVSGGAAVQIAKAFGATDVVAIGKPGTKLDKTKELGATATIALSENIEDTDFAAAADVDVVLDYLWGYVAKAALIGMVMKRENRSQRLTWVHIGSLAGDELGVSGTVLRKANVVMMGCGPGSWTWAELGLQLPGMLDAIVDGGLSTEFMVKRLKDVESWWGEVDGPRVVVRP</sequence>
<dbReference type="PANTHER" id="PTHR43677">
    <property type="entry name" value="SHORT-CHAIN DEHYDROGENASE/REDUCTASE"/>
    <property type="match status" value="1"/>
</dbReference>
<evidence type="ECO:0000313" key="2">
    <source>
        <dbReference type="Proteomes" id="UP000799291"/>
    </source>
</evidence>
<reference evidence="1" key="1">
    <citation type="journal article" date="2020" name="Stud. Mycol.">
        <title>101 Dothideomycetes genomes: a test case for predicting lifestyles and emergence of pathogens.</title>
        <authorList>
            <person name="Haridas S."/>
            <person name="Albert R."/>
            <person name="Binder M."/>
            <person name="Bloem J."/>
            <person name="Labutti K."/>
            <person name="Salamov A."/>
            <person name="Andreopoulos B."/>
            <person name="Baker S."/>
            <person name="Barry K."/>
            <person name="Bills G."/>
            <person name="Bluhm B."/>
            <person name="Cannon C."/>
            <person name="Castanera R."/>
            <person name="Culley D."/>
            <person name="Daum C."/>
            <person name="Ezra D."/>
            <person name="Gonzalez J."/>
            <person name="Henrissat B."/>
            <person name="Kuo A."/>
            <person name="Liang C."/>
            <person name="Lipzen A."/>
            <person name="Lutzoni F."/>
            <person name="Magnuson J."/>
            <person name="Mondo S."/>
            <person name="Nolan M."/>
            <person name="Ohm R."/>
            <person name="Pangilinan J."/>
            <person name="Park H.-J."/>
            <person name="Ramirez L."/>
            <person name="Alfaro M."/>
            <person name="Sun H."/>
            <person name="Tritt A."/>
            <person name="Yoshinaga Y."/>
            <person name="Zwiers L.-H."/>
            <person name="Turgeon B."/>
            <person name="Goodwin S."/>
            <person name="Spatafora J."/>
            <person name="Crous P."/>
            <person name="Grigoriev I."/>
        </authorList>
    </citation>
    <scope>NUCLEOTIDE SEQUENCE</scope>
    <source>
        <strain evidence="1">CBS 122367</strain>
    </source>
</reference>
<dbReference type="AlphaFoldDB" id="A0A6G1IUZ6"/>
<dbReference type="Proteomes" id="UP000799291">
    <property type="component" value="Unassembled WGS sequence"/>
</dbReference>
<protein>
    <submittedName>
        <fullName evidence="1">NADPH:quinone reductase</fullName>
    </submittedName>
</protein>
<gene>
    <name evidence="1" type="ORF">K458DRAFT_420300</name>
</gene>
<proteinExistence type="predicted"/>
<dbReference type="GO" id="GO:0016491">
    <property type="term" value="F:oxidoreductase activity"/>
    <property type="evidence" value="ECO:0007669"/>
    <property type="project" value="TreeGrafter"/>
</dbReference>